<protein>
    <submittedName>
        <fullName evidence="2">Uncharacterized protein</fullName>
    </submittedName>
</protein>
<dbReference type="Proteomes" id="UP001610563">
    <property type="component" value="Unassembled WGS sequence"/>
</dbReference>
<keyword evidence="1" id="KW-0812">Transmembrane</keyword>
<sequence>MASRLCALQVQDPRATTFDLLISLFVAASYIPQVIRIVNDHRGSAGISGWYIVLLTTSASAHLAVRLNSLSSSVAWKCFRQGELQGFDAFSSLVVYLQASVQWVAAIILFGVYAALRNDTYQTGSPSTTAALAIVVTHAAILLPSALYLLKQLTEDEYTIFTLLLHASYAILVQTTGLLTSLSAFIPPIKLMLAHSRDAVPVSQGNISTLGLGLQVIAWICLACSQAVRMRPLPPHDTSGLFPPLTPWSVKWWFQILFERGQAAGWLALAGSQLVVLCVALRLGGLGDRQIQLKLLLSS</sequence>
<feature type="transmembrane region" description="Helical" evidence="1">
    <location>
        <begin position="160"/>
        <end position="186"/>
    </location>
</feature>
<feature type="transmembrane region" description="Helical" evidence="1">
    <location>
        <begin position="207"/>
        <end position="228"/>
    </location>
</feature>
<feature type="transmembrane region" description="Helical" evidence="1">
    <location>
        <begin position="89"/>
        <end position="116"/>
    </location>
</feature>
<reference evidence="2 3" key="1">
    <citation type="submission" date="2024-07" db="EMBL/GenBank/DDBJ databases">
        <title>Section-level genome sequencing and comparative genomics of Aspergillus sections Usti and Cavernicolus.</title>
        <authorList>
            <consortium name="Lawrence Berkeley National Laboratory"/>
            <person name="Nybo J.L."/>
            <person name="Vesth T.C."/>
            <person name="Theobald S."/>
            <person name="Frisvad J.C."/>
            <person name="Larsen T.O."/>
            <person name="Kjaerboelling I."/>
            <person name="Rothschild-Mancinelli K."/>
            <person name="Lyhne E.K."/>
            <person name="Kogle M.E."/>
            <person name="Barry K."/>
            <person name="Clum A."/>
            <person name="Na H."/>
            <person name="Ledsgaard L."/>
            <person name="Lin J."/>
            <person name="Lipzen A."/>
            <person name="Kuo A."/>
            <person name="Riley R."/>
            <person name="Mondo S."/>
            <person name="Labutti K."/>
            <person name="Haridas S."/>
            <person name="Pangalinan J."/>
            <person name="Salamov A.A."/>
            <person name="Simmons B.A."/>
            <person name="Magnuson J.K."/>
            <person name="Chen J."/>
            <person name="Drula E."/>
            <person name="Henrissat B."/>
            <person name="Wiebenga A."/>
            <person name="Lubbers R.J."/>
            <person name="Gomes A.C."/>
            <person name="Makela M.R."/>
            <person name="Stajich J."/>
            <person name="Grigoriev I.V."/>
            <person name="Mortensen U.H."/>
            <person name="De Vries R.P."/>
            <person name="Baker S.E."/>
            <person name="Andersen M.R."/>
        </authorList>
    </citation>
    <scope>NUCLEOTIDE SEQUENCE [LARGE SCALE GENOMIC DNA]</scope>
    <source>
        <strain evidence="2 3">CBS 209.92</strain>
    </source>
</reference>
<feature type="transmembrane region" description="Helical" evidence="1">
    <location>
        <begin position="263"/>
        <end position="284"/>
    </location>
</feature>
<keyword evidence="1" id="KW-0472">Membrane</keyword>
<evidence type="ECO:0000313" key="3">
    <source>
        <dbReference type="Proteomes" id="UP001610563"/>
    </source>
</evidence>
<feature type="transmembrane region" description="Helical" evidence="1">
    <location>
        <begin position="50"/>
        <end position="69"/>
    </location>
</feature>
<proteinExistence type="predicted"/>
<dbReference type="EMBL" id="JBFTWV010000117">
    <property type="protein sequence ID" value="KAL2786455.1"/>
    <property type="molecule type" value="Genomic_DNA"/>
</dbReference>
<accession>A0ABR4FT65</accession>
<feature type="transmembrane region" description="Helical" evidence="1">
    <location>
        <begin position="128"/>
        <end position="148"/>
    </location>
</feature>
<evidence type="ECO:0000313" key="2">
    <source>
        <dbReference type="EMBL" id="KAL2786455.1"/>
    </source>
</evidence>
<name>A0ABR4FT65_9EURO</name>
<evidence type="ECO:0000256" key="1">
    <source>
        <dbReference type="SAM" id="Phobius"/>
    </source>
</evidence>
<keyword evidence="1" id="KW-1133">Transmembrane helix</keyword>
<feature type="transmembrane region" description="Helical" evidence="1">
    <location>
        <begin position="20"/>
        <end position="38"/>
    </location>
</feature>
<keyword evidence="3" id="KW-1185">Reference proteome</keyword>
<organism evidence="2 3">
    <name type="scientific">Aspergillus keveii</name>
    <dbReference type="NCBI Taxonomy" id="714993"/>
    <lineage>
        <taxon>Eukaryota</taxon>
        <taxon>Fungi</taxon>
        <taxon>Dikarya</taxon>
        <taxon>Ascomycota</taxon>
        <taxon>Pezizomycotina</taxon>
        <taxon>Eurotiomycetes</taxon>
        <taxon>Eurotiomycetidae</taxon>
        <taxon>Eurotiales</taxon>
        <taxon>Aspergillaceae</taxon>
        <taxon>Aspergillus</taxon>
        <taxon>Aspergillus subgen. Nidulantes</taxon>
    </lineage>
</organism>
<comment type="caution">
    <text evidence="2">The sequence shown here is derived from an EMBL/GenBank/DDBJ whole genome shotgun (WGS) entry which is preliminary data.</text>
</comment>
<gene>
    <name evidence="2" type="ORF">BJX66DRAFT_30882</name>
</gene>